<dbReference type="Pfam" id="PF01764">
    <property type="entry name" value="Lipase_3"/>
    <property type="match status" value="1"/>
</dbReference>
<organism evidence="3 4">
    <name type="scientific">Pseudomonas lundensis</name>
    <dbReference type="NCBI Taxonomy" id="86185"/>
    <lineage>
        <taxon>Bacteria</taxon>
        <taxon>Pseudomonadati</taxon>
        <taxon>Pseudomonadota</taxon>
        <taxon>Gammaproteobacteria</taxon>
        <taxon>Pseudomonadales</taxon>
        <taxon>Pseudomonadaceae</taxon>
        <taxon>Pseudomonas</taxon>
    </lineage>
</organism>
<dbReference type="InterPro" id="IPR002921">
    <property type="entry name" value="Fungal_lipase-type"/>
</dbReference>
<dbReference type="Gene3D" id="3.40.50.1820">
    <property type="entry name" value="alpha/beta hydrolase"/>
    <property type="match status" value="1"/>
</dbReference>
<dbReference type="PANTHER" id="PTHR45856">
    <property type="entry name" value="ALPHA/BETA-HYDROLASES SUPERFAMILY PROTEIN"/>
    <property type="match status" value="1"/>
</dbReference>
<proteinExistence type="predicted"/>
<gene>
    <name evidence="3" type="ORF">CJF39_01825</name>
</gene>
<evidence type="ECO:0000259" key="2">
    <source>
        <dbReference type="Pfam" id="PF01764"/>
    </source>
</evidence>
<feature type="transmembrane region" description="Helical" evidence="1">
    <location>
        <begin position="483"/>
        <end position="508"/>
    </location>
</feature>
<dbReference type="EMBL" id="NQKI01000002">
    <property type="protein sequence ID" value="OZY61006.1"/>
    <property type="molecule type" value="Genomic_DNA"/>
</dbReference>
<dbReference type="PANTHER" id="PTHR45856:SF24">
    <property type="entry name" value="FUNGAL LIPASE-LIKE DOMAIN-CONTAINING PROTEIN"/>
    <property type="match status" value="1"/>
</dbReference>
<comment type="caution">
    <text evidence="3">The sequence shown here is derived from an EMBL/GenBank/DDBJ whole genome shotgun (WGS) entry which is preliminary data.</text>
</comment>
<feature type="domain" description="Fungal lipase-type" evidence="2">
    <location>
        <begin position="349"/>
        <end position="474"/>
    </location>
</feature>
<keyword evidence="1" id="KW-0812">Transmembrane</keyword>
<dbReference type="InterPro" id="IPR051218">
    <property type="entry name" value="Sec_MonoDiacylglyc_Lipase"/>
</dbReference>
<name>A0A266NEU6_9PSED</name>
<dbReference type="Proteomes" id="UP000215788">
    <property type="component" value="Unassembled WGS sequence"/>
</dbReference>
<keyword evidence="1" id="KW-1133">Transmembrane helix</keyword>
<keyword evidence="1" id="KW-0472">Membrane</keyword>
<dbReference type="CDD" id="cd00519">
    <property type="entry name" value="Lipase_3"/>
    <property type="match status" value="1"/>
</dbReference>
<sequence>MSSYKSIANQEKSIFNSRKLSCPLKEQWISFQLVDENGNGQPYAGLGYSLQDSAEQLYLGVLDEQGSAKIHDCYRGPAILKFNNQYVGSDDTYCFLMVRPHYPLPITELQVRAEKTQFFHEDGFRTEHNPANKNDGNFIQVEVRDLVKNGAHLPPVVDRHYPPKKALIDAVAKLSPGQDASDLYGVGLMPNRHTVLEVRPLRAFRPLLSTSNDFSALNLYQLSIMAGLSYSDFGQEPPLRPTQTVEFKFDPSVGNFFGDALANFRQSWRVDKDQSSVTRYYPLYEEVPYSKRFEILPFDPTLYESNLPEKEEEQEHPANLHFFTDHDEYLLSGKSTQAYITHHDEIILIGIRGTLEKSDWWRDADAEQVPFEEGAGHVHHGFYDAYKALKDFIKKYLSQFYTGQKIVITGHSLGGAIALILAEALRNDKEQQYDILLYTYGAPRAGDAAFVEAAKPLVHHRMVNNDDMVPSVPAPWMNARRTIWLPGLASLFVINPVMAILIFVGGLVRVGGKPYEHHGTLHHFMPVRFGTEEKSSILWNPGCASIEEAACTRALAKDGDLPLRGGVIKQFMSFGDHSLSGAYIPFSWATLRRWQQTQQDSQTVVTNREYRLVGKALQTMREQVWKKGREATDTKGYANNEPDYIQTVNDYSGEYGKLGTALQRLKTQNNRYLTLKDVYGTAAQSEQLQATLDRWMAQRENQVQVQIAMIPQPTAYDMEVASAGKPYYLDIDSIV</sequence>
<dbReference type="InterPro" id="IPR029058">
    <property type="entry name" value="AB_hydrolase_fold"/>
</dbReference>
<evidence type="ECO:0000256" key="1">
    <source>
        <dbReference type="SAM" id="Phobius"/>
    </source>
</evidence>
<dbReference type="SUPFAM" id="SSF53474">
    <property type="entry name" value="alpha/beta-Hydrolases"/>
    <property type="match status" value="1"/>
</dbReference>
<accession>A0A266NEU6</accession>
<reference evidence="3 4" key="1">
    <citation type="submission" date="2017-08" db="EMBL/GenBank/DDBJ databases">
        <title>Genomic and metabolic characterisation of spoilage-associated Pseudomonas species.</title>
        <authorList>
            <person name="Stanborough T."/>
            <person name="Fegan N."/>
            <person name="Powell S.M."/>
            <person name="Singh T."/>
            <person name="Tamplin M.L."/>
            <person name="Chandry P.S."/>
        </authorList>
    </citation>
    <scope>NUCLEOTIDE SEQUENCE [LARGE SCALE GENOMIC DNA]</scope>
    <source>
        <strain evidence="3 4">L1802</strain>
    </source>
</reference>
<dbReference type="GO" id="GO:0006629">
    <property type="term" value="P:lipid metabolic process"/>
    <property type="evidence" value="ECO:0007669"/>
    <property type="project" value="InterPro"/>
</dbReference>
<protein>
    <submittedName>
        <fullName evidence="3">Lipase</fullName>
    </submittedName>
</protein>
<evidence type="ECO:0000313" key="3">
    <source>
        <dbReference type="EMBL" id="OZY61006.1"/>
    </source>
</evidence>
<evidence type="ECO:0000313" key="4">
    <source>
        <dbReference type="Proteomes" id="UP000215788"/>
    </source>
</evidence>
<dbReference type="OrthoDB" id="5562330at2"/>
<dbReference type="AlphaFoldDB" id="A0A266NEU6"/>